<keyword evidence="3" id="KW-1185">Reference proteome</keyword>
<keyword evidence="1" id="KW-0812">Transmembrane</keyword>
<proteinExistence type="predicted"/>
<name>A0A0C2R9D4_9RICK</name>
<organism evidence="2 3">
    <name type="scientific">Rickettsia asembonensis</name>
    <dbReference type="NCBI Taxonomy" id="1068590"/>
    <lineage>
        <taxon>Bacteria</taxon>
        <taxon>Pseudomonadati</taxon>
        <taxon>Pseudomonadota</taxon>
        <taxon>Alphaproteobacteria</taxon>
        <taxon>Rickettsiales</taxon>
        <taxon>Rickettsiaceae</taxon>
        <taxon>Rickettsieae</taxon>
        <taxon>Rickettsia</taxon>
        <taxon>spotted fever group</taxon>
    </lineage>
</organism>
<keyword evidence="1" id="KW-0472">Membrane</keyword>
<feature type="transmembrane region" description="Helical" evidence="1">
    <location>
        <begin position="12"/>
        <end position="31"/>
    </location>
</feature>
<evidence type="ECO:0000256" key="1">
    <source>
        <dbReference type="SAM" id="Phobius"/>
    </source>
</evidence>
<dbReference type="RefSeq" id="WP_041078756.1">
    <property type="nucleotide sequence ID" value="NZ_CP116496.1"/>
</dbReference>
<reference evidence="2 3" key="1">
    <citation type="submission" date="2014-12" db="EMBL/GenBank/DDBJ databases">
        <title>Whole genome sequence of Candidatus Rickettsia asemboensis strain NMRCii isolated from cat fleas in west Kenya.</title>
        <authorList>
            <person name="Jima D."/>
            <person name="Luce-Fedrow A."/>
            <person name="Yang Y."/>
            <person name="Maina A.N."/>
            <person name="Snesrud E.C."/>
            <person name="Jarman R.G."/>
            <person name="Richards A.L."/>
            <person name="Hang J."/>
        </authorList>
    </citation>
    <scope>NUCLEOTIDE SEQUENCE [LARGE SCALE GENOMIC DNA]</scope>
    <source>
        <strain evidence="2 3">NMRCii</strain>
    </source>
</reference>
<sequence>MPSSYKRRKKIWKSVYLLIIVGILYIGYILIKSGYINEGNDINVTKKSLKDTKNFDLKYNIILKDSIFEGVNKNLNAYKIKTERAIKESDNKYKLDIINAIYNVNQDQTLIINAKEGFLDEESNILDLKNDVKLFFDEIIFNTNDARIDLVNKNITGNSSAKLLYKNSSVTSDSFNTKDENNIIIFKGNVSTIIDLSDY</sequence>
<dbReference type="Proteomes" id="UP000031952">
    <property type="component" value="Unassembled WGS sequence"/>
</dbReference>
<protein>
    <recommendedName>
        <fullName evidence="4">LPS export ABC transporter periplasmic protein LptC</fullName>
    </recommendedName>
</protein>
<accession>A0A0C2R9D4</accession>
<dbReference type="AlphaFoldDB" id="A0A0C2R9D4"/>
<dbReference type="Pfam" id="PF06835">
    <property type="entry name" value="LptC"/>
    <property type="match status" value="1"/>
</dbReference>
<comment type="caution">
    <text evidence="2">The sequence shown here is derived from an EMBL/GenBank/DDBJ whole genome shotgun (WGS) entry which is preliminary data.</text>
</comment>
<gene>
    <name evidence="2" type="ORF">SB78_03535</name>
</gene>
<evidence type="ECO:0008006" key="4">
    <source>
        <dbReference type="Google" id="ProtNLM"/>
    </source>
</evidence>
<keyword evidence="1" id="KW-1133">Transmembrane helix</keyword>
<evidence type="ECO:0000313" key="3">
    <source>
        <dbReference type="Proteomes" id="UP000031952"/>
    </source>
</evidence>
<evidence type="ECO:0000313" key="2">
    <source>
        <dbReference type="EMBL" id="KIJ88798.1"/>
    </source>
</evidence>
<dbReference type="Gene3D" id="2.60.450.10">
    <property type="entry name" value="Lipopolysaccharide (LPS) transport protein A like domain"/>
    <property type="match status" value="1"/>
</dbReference>
<dbReference type="EMBL" id="JWSW01000022">
    <property type="protein sequence ID" value="KIJ88798.1"/>
    <property type="molecule type" value="Genomic_DNA"/>
</dbReference>
<dbReference type="InterPro" id="IPR010664">
    <property type="entry name" value="LipoPS_assembly_LptC-rel"/>
</dbReference>